<feature type="binding site" evidence="11">
    <location>
        <position position="141"/>
    </location>
    <ligand>
        <name>substrate</name>
    </ligand>
</feature>
<dbReference type="InterPro" id="IPR003764">
    <property type="entry name" value="GlcNAc_6-P_deAcase"/>
</dbReference>
<evidence type="ECO:0000256" key="10">
    <source>
        <dbReference type="PIRSR" id="PIRSR038994-1"/>
    </source>
</evidence>
<feature type="binding site" evidence="11">
    <location>
        <position position="224"/>
    </location>
    <ligand>
        <name>substrate</name>
    </ligand>
</feature>
<dbReference type="PIRSF" id="PIRSF038994">
    <property type="entry name" value="NagA"/>
    <property type="match status" value="1"/>
</dbReference>
<feature type="binding site" evidence="11">
    <location>
        <position position="247"/>
    </location>
    <ligand>
        <name>substrate</name>
    </ligand>
</feature>
<dbReference type="RefSeq" id="WP_068716857.1">
    <property type="nucleotide sequence ID" value="NZ_LWDV01000008.1"/>
</dbReference>
<comment type="cofactor">
    <cofactor evidence="12">
        <name>a divalent metal cation</name>
        <dbReference type="ChEBI" id="CHEBI:60240"/>
    </cofactor>
    <text evidence="12">Binds 1 divalent metal cation per subunit.</text>
</comment>
<keyword evidence="4 12" id="KW-0479">Metal-binding</keyword>
<reference evidence="15" key="1">
    <citation type="submission" date="2016-07" db="EMBL/GenBank/DDBJ databases">
        <authorList>
            <person name="Florea S."/>
            <person name="Webb J.S."/>
            <person name="Jaromczyk J."/>
            <person name="Schardl C.L."/>
        </authorList>
    </citation>
    <scope>NUCLEOTIDE SEQUENCE [LARGE SCALE GENOMIC DNA]</scope>
    <source>
        <strain evidence="15">Z6</strain>
    </source>
</reference>
<feature type="domain" description="Amidohydrolase-related" evidence="13">
    <location>
        <begin position="51"/>
        <end position="374"/>
    </location>
</feature>
<comment type="pathway">
    <text evidence="8">Amino-sugar metabolism; N-acetylneuraminate degradation; D-fructose 6-phosphate from N-acetylneuraminate: step 4/5.</text>
</comment>
<dbReference type="OrthoDB" id="9776488at2"/>
<dbReference type="FunFam" id="3.20.20.140:FF:000004">
    <property type="entry name" value="N-acetylglucosamine-6-phosphate deacetylase"/>
    <property type="match status" value="1"/>
</dbReference>
<evidence type="ECO:0000256" key="5">
    <source>
        <dbReference type="ARBA" id="ARBA00022801"/>
    </source>
</evidence>
<evidence type="ECO:0000256" key="12">
    <source>
        <dbReference type="PIRSR" id="PIRSR038994-3"/>
    </source>
</evidence>
<proteinExistence type="inferred from homology"/>
<evidence type="ECO:0000256" key="4">
    <source>
        <dbReference type="ARBA" id="ARBA00022723"/>
    </source>
</evidence>
<dbReference type="Proteomes" id="UP000093514">
    <property type="component" value="Unassembled WGS sequence"/>
</dbReference>
<comment type="similarity">
    <text evidence="1 9">Belongs to the metallo-dependent hydrolases superfamily. NagA family.</text>
</comment>
<dbReference type="SUPFAM" id="SSF51338">
    <property type="entry name" value="Composite domain of metallo-dependent hydrolases"/>
    <property type="match status" value="1"/>
</dbReference>
<evidence type="ECO:0000256" key="2">
    <source>
        <dbReference type="ARBA" id="ARBA00011899"/>
    </source>
</evidence>
<evidence type="ECO:0000313" key="14">
    <source>
        <dbReference type="EMBL" id="OCL27209.1"/>
    </source>
</evidence>
<keyword evidence="6 9" id="KW-0119">Carbohydrate metabolism</keyword>
<reference evidence="14 15" key="2">
    <citation type="submission" date="2016-08" db="EMBL/GenBank/DDBJ databases">
        <title>Orenia metallireducens sp. nov. strain Z6, a Novel Metal-reducing Firmicute from the Deep Subsurface.</title>
        <authorList>
            <person name="Maxim B.I."/>
            <person name="Kenneth K."/>
            <person name="Flynn T.M."/>
            <person name="Oloughlin E.J."/>
            <person name="Locke R.A."/>
            <person name="Weber J.R."/>
            <person name="Egan S.M."/>
            <person name="Mackie R.I."/>
            <person name="Cann I.K."/>
        </authorList>
    </citation>
    <scope>NUCLEOTIDE SEQUENCE [LARGE SCALE GENOMIC DNA]</scope>
    <source>
        <strain evidence="14 15">Z6</strain>
    </source>
</reference>
<evidence type="ECO:0000256" key="7">
    <source>
        <dbReference type="ARBA" id="ARBA00047647"/>
    </source>
</evidence>
<gene>
    <name evidence="14" type="ORF">U472_06990</name>
</gene>
<feature type="binding site" evidence="12">
    <location>
        <position position="192"/>
    </location>
    <ligand>
        <name>Zn(2+)</name>
        <dbReference type="ChEBI" id="CHEBI:29105"/>
    </ligand>
</feature>
<evidence type="ECO:0000256" key="8">
    <source>
        <dbReference type="ARBA" id="ARBA00060590"/>
    </source>
</evidence>
<evidence type="ECO:0000256" key="11">
    <source>
        <dbReference type="PIRSR" id="PIRSR038994-2"/>
    </source>
</evidence>
<evidence type="ECO:0000256" key="3">
    <source>
        <dbReference type="ARBA" id="ARBA00018029"/>
    </source>
</evidence>
<dbReference type="Gene3D" id="3.20.20.140">
    <property type="entry name" value="Metal-dependent hydrolases"/>
    <property type="match status" value="1"/>
</dbReference>
<dbReference type="InterPro" id="IPR006680">
    <property type="entry name" value="Amidohydro-rel"/>
</dbReference>
<dbReference type="EC" id="3.5.1.25" evidence="2"/>
<protein>
    <recommendedName>
        <fullName evidence="3">N-acetylglucosamine-6-phosphate deacetylase</fullName>
        <ecNumber evidence="2">3.5.1.25</ecNumber>
    </recommendedName>
</protein>
<dbReference type="PANTHER" id="PTHR11113">
    <property type="entry name" value="N-ACETYLGLUCOSAMINE-6-PHOSPHATE DEACETYLASE"/>
    <property type="match status" value="1"/>
</dbReference>
<keyword evidence="5 9" id="KW-0378">Hydrolase</keyword>
<organism evidence="14 15">
    <name type="scientific">Orenia metallireducens</name>
    <dbReference type="NCBI Taxonomy" id="1413210"/>
    <lineage>
        <taxon>Bacteria</taxon>
        <taxon>Bacillati</taxon>
        <taxon>Bacillota</taxon>
        <taxon>Clostridia</taxon>
        <taxon>Halanaerobiales</taxon>
        <taxon>Halobacteroidaceae</taxon>
        <taxon>Orenia</taxon>
    </lineage>
</organism>
<dbReference type="AlphaFoldDB" id="A0A1C0AAC8"/>
<feature type="active site" description="Proton donor/acceptor" evidence="10">
    <location>
        <position position="270"/>
    </location>
</feature>
<dbReference type="GO" id="GO:0006046">
    <property type="term" value="P:N-acetylglucosamine catabolic process"/>
    <property type="evidence" value="ECO:0007669"/>
    <property type="project" value="TreeGrafter"/>
</dbReference>
<dbReference type="EMBL" id="LWDV01000008">
    <property type="protein sequence ID" value="OCL27209.1"/>
    <property type="molecule type" value="Genomic_DNA"/>
</dbReference>
<dbReference type="Gene3D" id="2.30.40.10">
    <property type="entry name" value="Urease, subunit C, domain 1"/>
    <property type="match status" value="1"/>
</dbReference>
<dbReference type="PANTHER" id="PTHR11113:SF14">
    <property type="entry name" value="N-ACETYLGLUCOSAMINE-6-PHOSPHATE DEACETYLASE"/>
    <property type="match status" value="1"/>
</dbReference>
<evidence type="ECO:0000256" key="6">
    <source>
        <dbReference type="ARBA" id="ARBA00023277"/>
    </source>
</evidence>
<name>A0A1C0AAC8_9FIRM</name>
<dbReference type="NCBIfam" id="TIGR00221">
    <property type="entry name" value="nagA"/>
    <property type="match status" value="1"/>
</dbReference>
<dbReference type="SUPFAM" id="SSF51556">
    <property type="entry name" value="Metallo-dependent hydrolases"/>
    <property type="match status" value="1"/>
</dbReference>
<dbReference type="CDD" id="cd00854">
    <property type="entry name" value="NagA"/>
    <property type="match status" value="1"/>
</dbReference>
<dbReference type="InterPro" id="IPR011059">
    <property type="entry name" value="Metal-dep_hydrolase_composite"/>
</dbReference>
<feature type="binding site" evidence="11">
    <location>
        <begin position="303"/>
        <end position="305"/>
    </location>
    <ligand>
        <name>substrate</name>
    </ligand>
</feature>
<keyword evidence="15" id="KW-1185">Reference proteome</keyword>
<evidence type="ECO:0000256" key="1">
    <source>
        <dbReference type="ARBA" id="ARBA00010716"/>
    </source>
</evidence>
<comment type="caution">
    <text evidence="14">The sequence shown here is derived from an EMBL/GenBank/DDBJ whole genome shotgun (WGS) entry which is preliminary data.</text>
</comment>
<dbReference type="Pfam" id="PF01979">
    <property type="entry name" value="Amidohydro_1"/>
    <property type="match status" value="1"/>
</dbReference>
<comment type="catalytic activity">
    <reaction evidence="7">
        <text>N-acetyl-D-glucosamine 6-phosphate + H2O = D-glucosamine 6-phosphate + acetate</text>
        <dbReference type="Rhea" id="RHEA:22936"/>
        <dbReference type="ChEBI" id="CHEBI:15377"/>
        <dbReference type="ChEBI" id="CHEBI:30089"/>
        <dbReference type="ChEBI" id="CHEBI:57513"/>
        <dbReference type="ChEBI" id="CHEBI:58725"/>
        <dbReference type="EC" id="3.5.1.25"/>
    </reaction>
</comment>
<feature type="binding site" evidence="11">
    <location>
        <begin position="216"/>
        <end position="217"/>
    </location>
    <ligand>
        <name>substrate</name>
    </ligand>
</feature>
<feature type="binding site" evidence="12">
    <location>
        <position position="213"/>
    </location>
    <ligand>
        <name>Zn(2+)</name>
        <dbReference type="ChEBI" id="CHEBI:29105"/>
    </ligand>
</feature>
<evidence type="ECO:0000259" key="13">
    <source>
        <dbReference type="Pfam" id="PF01979"/>
    </source>
</evidence>
<dbReference type="InterPro" id="IPR032466">
    <property type="entry name" value="Metal_Hydrolase"/>
</dbReference>
<evidence type="ECO:0000313" key="15">
    <source>
        <dbReference type="Proteomes" id="UP000093514"/>
    </source>
</evidence>
<feature type="binding site" evidence="12">
    <location>
        <position position="130"/>
    </location>
    <ligand>
        <name>Zn(2+)</name>
        <dbReference type="ChEBI" id="CHEBI:29105"/>
    </ligand>
</feature>
<evidence type="ECO:0000256" key="9">
    <source>
        <dbReference type="PIRNR" id="PIRNR038994"/>
    </source>
</evidence>
<sequence>MKAIINGKIIMENSIVENKVIIFDKGILDIINPNQLQEYTDIELIDIDGKYVAPGFIDLHIHGAGGKDTMDANTEALTEISSTILQTGVTAFLPTTMTMDKESIYQALNVIRELMNRNLKGAKILGAHMEGPFINEEYKGAQDAKYIQEPSYEFVKDYLDVIKIITLAPEVNRGYEFISKMKENNTVLSMGHSNATYKEAIEAIKRGIKHATHMFNAMTPLHHRDPGVVGSVFTSDITCELIADKIHVHPDLFQLLVDIKGQDKVILITDSMRAGCMKEGKYDLGGQEVTVKSNSARLEDSTLAGSVLTLNQALKNIVDNTDLDLIEAIKMVSLNPAKLISVDKYKGSIAVAKDADMVVFDEEIDISLTIVEGEILYNKL</sequence>
<dbReference type="GO" id="GO:0046872">
    <property type="term" value="F:metal ion binding"/>
    <property type="evidence" value="ECO:0007669"/>
    <property type="project" value="UniProtKB-KW"/>
</dbReference>
<dbReference type="GO" id="GO:0008448">
    <property type="term" value="F:N-acetylglucosamine-6-phosphate deacetylase activity"/>
    <property type="evidence" value="ECO:0007669"/>
    <property type="project" value="UniProtKB-EC"/>
</dbReference>
<accession>A0A1C0AAC8</accession>